<evidence type="ECO:0000313" key="2">
    <source>
        <dbReference type="Proteomes" id="UP000005365"/>
    </source>
</evidence>
<reference evidence="1" key="1">
    <citation type="submission" date="2009-07" db="EMBL/GenBank/DDBJ databases">
        <authorList>
            <person name="Weinstock G."/>
            <person name="Sodergren E."/>
            <person name="Clifton S."/>
            <person name="Fulton L."/>
            <person name="Fulton B."/>
            <person name="Courtney L."/>
            <person name="Fronick C."/>
            <person name="Harrison M."/>
            <person name="Strong C."/>
            <person name="Farmer C."/>
            <person name="Delahaunty K."/>
            <person name="Markovic C."/>
            <person name="Hall O."/>
            <person name="Minx P."/>
            <person name="Tomlinson C."/>
            <person name="Mitreva M."/>
            <person name="Nelson J."/>
            <person name="Hou S."/>
            <person name="Wollam A."/>
            <person name="Pepin K.H."/>
            <person name="Johnson M."/>
            <person name="Bhonagiri V."/>
            <person name="Nash W.E."/>
            <person name="Warren W."/>
            <person name="Chinwalla A."/>
            <person name="Mardis E.R."/>
            <person name="Wilson R.K."/>
        </authorList>
    </citation>
    <scope>NUCLEOTIDE SEQUENCE [LARGE SCALE GENOMIC DNA]</scope>
    <source>
        <strain evidence="1">ATCC 29256</strain>
    </source>
</reference>
<name>C6M1T0_NEISI</name>
<gene>
    <name evidence="1" type="ORF">NEISICOT_00466</name>
</gene>
<dbReference type="EMBL" id="ACKO02000002">
    <property type="protein sequence ID" value="EET45758.1"/>
    <property type="molecule type" value="Genomic_DNA"/>
</dbReference>
<organism evidence="1 2">
    <name type="scientific">Neisseria sicca ATCC 29256</name>
    <dbReference type="NCBI Taxonomy" id="547045"/>
    <lineage>
        <taxon>Bacteria</taxon>
        <taxon>Pseudomonadati</taxon>
        <taxon>Pseudomonadota</taxon>
        <taxon>Betaproteobacteria</taxon>
        <taxon>Neisseriales</taxon>
        <taxon>Neisseriaceae</taxon>
        <taxon>Neisseria</taxon>
    </lineage>
</organism>
<sequence>MAPRRFQTTYWQFDKNQAVKQYPPWFLSNGSGRLPCGCYTPPA</sequence>
<dbReference type="AlphaFoldDB" id="C6M1T0"/>
<comment type="caution">
    <text evidence="1">The sequence shown here is derived from an EMBL/GenBank/DDBJ whole genome shotgun (WGS) entry which is preliminary data.</text>
</comment>
<protein>
    <submittedName>
        <fullName evidence="1">Uncharacterized protein</fullName>
    </submittedName>
</protein>
<accession>C6M1T0</accession>
<keyword evidence="2" id="KW-1185">Reference proteome</keyword>
<proteinExistence type="predicted"/>
<dbReference type="Proteomes" id="UP000005365">
    <property type="component" value="Unassembled WGS sequence"/>
</dbReference>
<evidence type="ECO:0000313" key="1">
    <source>
        <dbReference type="EMBL" id="EET45758.1"/>
    </source>
</evidence>